<evidence type="ECO:0008006" key="2">
    <source>
        <dbReference type="Google" id="ProtNLM"/>
    </source>
</evidence>
<dbReference type="PROSITE" id="PS51257">
    <property type="entry name" value="PROKAR_LIPOPROTEIN"/>
    <property type="match status" value="1"/>
</dbReference>
<evidence type="ECO:0000313" key="1">
    <source>
        <dbReference type="EMBL" id="CAE0613948.1"/>
    </source>
</evidence>
<sequence length="492" mass="56506">MDDTTSKDKKVRASKRTKVCVVGSGAAGMACAWSLGRFPERYDVEVWEANATPGGVATTETVQLPGKESTQVDINDGVQGGAPSYRNMISIMQEVELEPYWLDMKVSFGVGELRWNNYEETPIIVELRDEIKKFGNLLKKIKRFEPIFAFVPISKLMKWFRFSDRFSQNIVFPLTALFFGTGNQTPNVSSAIFARVFNDDNLRLYDYDPELFLASAPRMFAFPRLADMYARMQKQTELRSEGHVRFFYNRPVQAVMRGKKEVTILGQHGEQAVFDEVVFACSSETAESILKAGSGTRWWERRVFGGITYYDDVSVTHTDLDYMKEHYEVDVSRDEMYFVRTYPSNRSKIEMSFDLTHYQPHAKTAGGQGIYQTIFLNRAEDEHLWTRNKLKEDKVVLVKWWRQFSHSVRHFVRSVPLWRFVQGKLHSWYAGSYTLANTHEIAVISGLAVAHRLGAPYPFAEDKLARLQFEVYLGLIHGRRYQVDSEGGEAPA</sequence>
<dbReference type="Gene3D" id="3.50.50.60">
    <property type="entry name" value="FAD/NAD(P)-binding domain"/>
    <property type="match status" value="1"/>
</dbReference>
<dbReference type="PANTHER" id="PTHR42923:SF20">
    <property type="entry name" value="FLAVIN-CONTAINING AMINE OXIDASEDEHYDROGENASE"/>
    <property type="match status" value="1"/>
</dbReference>
<dbReference type="EMBL" id="HBIS01009657">
    <property type="protein sequence ID" value="CAE0613948.1"/>
    <property type="molecule type" value="Transcribed_RNA"/>
</dbReference>
<dbReference type="SUPFAM" id="SSF51905">
    <property type="entry name" value="FAD/NAD(P)-binding domain"/>
    <property type="match status" value="1"/>
</dbReference>
<dbReference type="InterPro" id="IPR036188">
    <property type="entry name" value="FAD/NAD-bd_sf"/>
</dbReference>
<gene>
    <name evidence="1" type="ORF">PSAL00342_LOCUS7849</name>
</gene>
<dbReference type="AlphaFoldDB" id="A0A7S3XFU3"/>
<protein>
    <recommendedName>
        <fullName evidence="2">Amine oxidase domain-containing protein</fullName>
    </recommendedName>
</protein>
<proteinExistence type="predicted"/>
<dbReference type="GO" id="GO:0016491">
    <property type="term" value="F:oxidoreductase activity"/>
    <property type="evidence" value="ECO:0007669"/>
    <property type="project" value="TreeGrafter"/>
</dbReference>
<reference evidence="1" key="1">
    <citation type="submission" date="2021-01" db="EMBL/GenBank/DDBJ databases">
        <authorList>
            <person name="Corre E."/>
            <person name="Pelletier E."/>
            <person name="Niang G."/>
            <person name="Scheremetjew M."/>
            <person name="Finn R."/>
            <person name="Kale V."/>
            <person name="Holt S."/>
            <person name="Cochrane G."/>
            <person name="Meng A."/>
            <person name="Brown T."/>
            <person name="Cohen L."/>
        </authorList>
    </citation>
    <scope>NUCLEOTIDE SEQUENCE</scope>
    <source>
        <strain evidence="1">CCMP1897</strain>
    </source>
</reference>
<dbReference type="InterPro" id="IPR050464">
    <property type="entry name" value="Zeta_carotene_desat/Oxidored"/>
</dbReference>
<accession>A0A7S3XFU3</accession>
<name>A0A7S3XFU3_9CHLO</name>
<dbReference type="PANTHER" id="PTHR42923">
    <property type="entry name" value="PROTOPORPHYRINOGEN OXIDASE"/>
    <property type="match status" value="1"/>
</dbReference>
<dbReference type="Pfam" id="PF13450">
    <property type="entry name" value="NAD_binding_8"/>
    <property type="match status" value="1"/>
</dbReference>
<organism evidence="1">
    <name type="scientific">Picocystis salinarum</name>
    <dbReference type="NCBI Taxonomy" id="88271"/>
    <lineage>
        <taxon>Eukaryota</taxon>
        <taxon>Viridiplantae</taxon>
        <taxon>Chlorophyta</taxon>
        <taxon>Picocystophyceae</taxon>
        <taxon>Picocystales</taxon>
        <taxon>Picocystaceae</taxon>
        <taxon>Picocystis</taxon>
    </lineage>
</organism>
<dbReference type="PRINTS" id="PR00419">
    <property type="entry name" value="ADXRDTASE"/>
</dbReference>